<evidence type="ECO:0000256" key="3">
    <source>
        <dbReference type="ARBA" id="ARBA00022840"/>
    </source>
</evidence>
<dbReference type="InterPro" id="IPR003593">
    <property type="entry name" value="AAA+_ATPase"/>
</dbReference>
<dbReference type="Gene3D" id="3.40.50.300">
    <property type="entry name" value="P-loop containing nucleotide triphosphate hydrolases"/>
    <property type="match status" value="1"/>
</dbReference>
<reference evidence="6 7" key="1">
    <citation type="journal article" date="2019" name="Nat. Microbiol.">
        <title>Mediterranean grassland soil C-N compound turnover is dependent on rainfall and depth, and is mediated by genomically divergent microorganisms.</title>
        <authorList>
            <person name="Diamond S."/>
            <person name="Andeer P.F."/>
            <person name="Li Z."/>
            <person name="Crits-Christoph A."/>
            <person name="Burstein D."/>
            <person name="Anantharaman K."/>
            <person name="Lane K.R."/>
            <person name="Thomas B.C."/>
            <person name="Pan C."/>
            <person name="Northen T.R."/>
            <person name="Banfield J.F."/>
        </authorList>
    </citation>
    <scope>NUCLEOTIDE SEQUENCE [LARGE SCALE GENOMIC DNA]</scope>
    <source>
        <strain evidence="6">NP_4</strain>
    </source>
</reference>
<keyword evidence="1" id="KW-0813">Transport</keyword>
<gene>
    <name evidence="6" type="ORF">E6H01_11830</name>
</gene>
<protein>
    <recommendedName>
        <fullName evidence="4">ABC-type quaternary amine transporter</fullName>
        <ecNumber evidence="4">7.6.2.9</ecNumber>
    </recommendedName>
</protein>
<dbReference type="GO" id="GO:0005524">
    <property type="term" value="F:ATP binding"/>
    <property type="evidence" value="ECO:0007669"/>
    <property type="project" value="UniProtKB-KW"/>
</dbReference>
<dbReference type="PANTHER" id="PTHR42781:SF4">
    <property type="entry name" value="SPERMIDINE_PUTRESCINE IMPORT ATP-BINDING PROTEIN POTA"/>
    <property type="match status" value="1"/>
</dbReference>
<dbReference type="Pfam" id="PF00005">
    <property type="entry name" value="ABC_tran"/>
    <property type="match status" value="1"/>
</dbReference>
<comment type="caution">
    <text evidence="6">The sequence shown here is derived from an EMBL/GenBank/DDBJ whole genome shotgun (WGS) entry which is preliminary data.</text>
</comment>
<dbReference type="SMART" id="SM00382">
    <property type="entry name" value="AAA"/>
    <property type="match status" value="1"/>
</dbReference>
<dbReference type="PANTHER" id="PTHR42781">
    <property type="entry name" value="SPERMIDINE/PUTRESCINE IMPORT ATP-BINDING PROTEIN POTA"/>
    <property type="match status" value="1"/>
</dbReference>
<dbReference type="InterPro" id="IPR027417">
    <property type="entry name" value="P-loop_NTPase"/>
</dbReference>
<dbReference type="PROSITE" id="PS00211">
    <property type="entry name" value="ABC_TRANSPORTER_1"/>
    <property type="match status" value="1"/>
</dbReference>
<evidence type="ECO:0000256" key="4">
    <source>
        <dbReference type="ARBA" id="ARBA00066388"/>
    </source>
</evidence>
<accession>A0A537KSZ2</accession>
<evidence type="ECO:0000259" key="5">
    <source>
        <dbReference type="PROSITE" id="PS50893"/>
    </source>
</evidence>
<dbReference type="SUPFAM" id="SSF50331">
    <property type="entry name" value="MOP-like"/>
    <property type="match status" value="1"/>
</dbReference>
<dbReference type="InterPro" id="IPR008995">
    <property type="entry name" value="Mo/tungstate-bd_C_term_dom"/>
</dbReference>
<dbReference type="InterPro" id="IPR003439">
    <property type="entry name" value="ABC_transporter-like_ATP-bd"/>
</dbReference>
<dbReference type="InterPro" id="IPR017871">
    <property type="entry name" value="ABC_transporter-like_CS"/>
</dbReference>
<keyword evidence="3 6" id="KW-0067">ATP-binding</keyword>
<evidence type="ECO:0000256" key="2">
    <source>
        <dbReference type="ARBA" id="ARBA00022741"/>
    </source>
</evidence>
<proteinExistence type="predicted"/>
<dbReference type="InterPro" id="IPR013611">
    <property type="entry name" value="Transp-assoc_OB_typ2"/>
</dbReference>
<evidence type="ECO:0000313" key="6">
    <source>
        <dbReference type="EMBL" id="TMI98871.1"/>
    </source>
</evidence>
<dbReference type="SUPFAM" id="SSF52540">
    <property type="entry name" value="P-loop containing nucleoside triphosphate hydrolases"/>
    <property type="match status" value="1"/>
</dbReference>
<dbReference type="GO" id="GO:0016887">
    <property type="term" value="F:ATP hydrolysis activity"/>
    <property type="evidence" value="ECO:0007669"/>
    <property type="project" value="InterPro"/>
</dbReference>
<dbReference type="AlphaFoldDB" id="A0A537KSZ2"/>
<dbReference type="Gene3D" id="2.40.50.100">
    <property type="match status" value="1"/>
</dbReference>
<evidence type="ECO:0000313" key="7">
    <source>
        <dbReference type="Proteomes" id="UP000319353"/>
    </source>
</evidence>
<dbReference type="PROSITE" id="PS50893">
    <property type="entry name" value="ABC_TRANSPORTER_2"/>
    <property type="match status" value="1"/>
</dbReference>
<dbReference type="GO" id="GO:0043190">
    <property type="term" value="C:ATP-binding cassette (ABC) transporter complex"/>
    <property type="evidence" value="ECO:0007669"/>
    <property type="project" value="InterPro"/>
</dbReference>
<dbReference type="FunFam" id="3.40.50.300:FF:000425">
    <property type="entry name" value="Probable ABC transporter, ATP-binding subunit"/>
    <property type="match status" value="1"/>
</dbReference>
<dbReference type="EC" id="7.6.2.9" evidence="4"/>
<sequence>MSQTHTRPMPTIRVIKLSKSYRVGRQAVPAVRGVTLDVPDGKIVTLLGPSGCGKSTTLRCIAGLERPDDGEIFFDQRPLFSRARGIAVPPEQRNVGMVFQSYAIWPHLTVFQNVAYPLQVRRLPPRQIAERVREVLALVGLLGLEDRPGPYLSGGQQQRVVLARALVYRPDVLLLDEPLSNLDAKVREQVREELRSLQRRLGITTLYVTHDQLEALGLSDVVAVMQAGGIVEMGSPQELYARPAHPFTASFLGEISFISGTAASADGDMVEVLTSCGLLHSLRSERALAGKPVVAGVRPEHVRLSRDRPRDQTNVLEGTVVSSLFEGTRVKCRVAVGEVTLLAYGDELFTLNERLYVSIEPKHLMLLPHLAG</sequence>
<organism evidence="6 7">
    <name type="scientific">Candidatus Segetimicrobium genomatis</name>
    <dbReference type="NCBI Taxonomy" id="2569760"/>
    <lineage>
        <taxon>Bacteria</taxon>
        <taxon>Bacillati</taxon>
        <taxon>Candidatus Sysuimicrobiota</taxon>
        <taxon>Candidatus Sysuimicrobiia</taxon>
        <taxon>Candidatus Sysuimicrobiales</taxon>
        <taxon>Candidatus Segetimicrobiaceae</taxon>
        <taxon>Candidatus Segetimicrobium</taxon>
    </lineage>
</organism>
<dbReference type="InterPro" id="IPR050093">
    <property type="entry name" value="ABC_SmlMolc_Importer"/>
</dbReference>
<feature type="domain" description="ABC transporter" evidence="5">
    <location>
        <begin position="12"/>
        <end position="252"/>
    </location>
</feature>
<dbReference type="EMBL" id="VBAL01000152">
    <property type="protein sequence ID" value="TMI98871.1"/>
    <property type="molecule type" value="Genomic_DNA"/>
</dbReference>
<evidence type="ECO:0000256" key="1">
    <source>
        <dbReference type="ARBA" id="ARBA00022448"/>
    </source>
</evidence>
<name>A0A537KSZ2_9BACT</name>
<dbReference type="GO" id="GO:0015418">
    <property type="term" value="F:ABC-type quaternary ammonium compound transporting activity"/>
    <property type="evidence" value="ECO:0007669"/>
    <property type="project" value="UniProtKB-EC"/>
</dbReference>
<dbReference type="Proteomes" id="UP000319353">
    <property type="component" value="Unassembled WGS sequence"/>
</dbReference>
<keyword evidence="2" id="KW-0547">Nucleotide-binding</keyword>
<dbReference type="Pfam" id="PF08402">
    <property type="entry name" value="TOBE_2"/>
    <property type="match status" value="1"/>
</dbReference>